<dbReference type="InterPro" id="IPR052158">
    <property type="entry name" value="INH-QAR"/>
</dbReference>
<proteinExistence type="predicted"/>
<dbReference type="CDD" id="cd03137">
    <property type="entry name" value="GATase1_AraC_1"/>
    <property type="match status" value="1"/>
</dbReference>
<dbReference type="GO" id="GO:0043565">
    <property type="term" value="F:sequence-specific DNA binding"/>
    <property type="evidence" value="ECO:0007669"/>
    <property type="project" value="InterPro"/>
</dbReference>
<protein>
    <submittedName>
        <fullName evidence="4">Transcriptional regulator FtrA</fullName>
    </submittedName>
</protein>
<dbReference type="GO" id="GO:0003700">
    <property type="term" value="F:DNA-binding transcription factor activity"/>
    <property type="evidence" value="ECO:0007669"/>
    <property type="project" value="InterPro"/>
</dbReference>
<dbReference type="AlphaFoldDB" id="A0A2P7R2P4"/>
<evidence type="ECO:0000259" key="3">
    <source>
        <dbReference type="PROSITE" id="PS01124"/>
    </source>
</evidence>
<accession>A0A2P7R2P4</accession>
<dbReference type="OrthoDB" id="9803764at2"/>
<dbReference type="InterPro" id="IPR002818">
    <property type="entry name" value="DJ-1/PfpI"/>
</dbReference>
<feature type="domain" description="HTH araC/xylS-type" evidence="3">
    <location>
        <begin position="217"/>
        <end position="315"/>
    </location>
</feature>
<dbReference type="SUPFAM" id="SSF52317">
    <property type="entry name" value="Class I glutamine amidotransferase-like"/>
    <property type="match status" value="1"/>
</dbReference>
<reference evidence="4 5" key="1">
    <citation type="submission" date="2018-03" db="EMBL/GenBank/DDBJ databases">
        <title>The draft genome of Zobellella sp. 59N8.</title>
        <authorList>
            <person name="Liu L."/>
            <person name="Li L."/>
            <person name="Zhang X."/>
            <person name="Liang L."/>
            <person name="Wang T."/>
        </authorList>
    </citation>
    <scope>NUCLEOTIDE SEQUENCE [LARGE SCALE GENOMIC DNA]</scope>
    <source>
        <strain evidence="4 5">59N8</strain>
    </source>
</reference>
<evidence type="ECO:0000256" key="2">
    <source>
        <dbReference type="ARBA" id="ARBA00023163"/>
    </source>
</evidence>
<evidence type="ECO:0000256" key="1">
    <source>
        <dbReference type="ARBA" id="ARBA00023015"/>
    </source>
</evidence>
<dbReference type="PANTHER" id="PTHR43130">
    <property type="entry name" value="ARAC-FAMILY TRANSCRIPTIONAL REGULATOR"/>
    <property type="match status" value="1"/>
</dbReference>
<dbReference type="Gene3D" id="1.10.10.60">
    <property type="entry name" value="Homeodomain-like"/>
    <property type="match status" value="1"/>
</dbReference>
<name>A0A2P7R2P4_9GAMM</name>
<dbReference type="SUPFAM" id="SSF46689">
    <property type="entry name" value="Homeodomain-like"/>
    <property type="match status" value="2"/>
</dbReference>
<dbReference type="InterPro" id="IPR009057">
    <property type="entry name" value="Homeodomain-like_sf"/>
</dbReference>
<organism evidence="4 5">
    <name type="scientific">Zobellella endophytica</name>
    <dbReference type="NCBI Taxonomy" id="2116700"/>
    <lineage>
        <taxon>Bacteria</taxon>
        <taxon>Pseudomonadati</taxon>
        <taxon>Pseudomonadota</taxon>
        <taxon>Gammaproteobacteria</taxon>
        <taxon>Aeromonadales</taxon>
        <taxon>Aeromonadaceae</taxon>
        <taxon>Zobellella</taxon>
    </lineage>
</organism>
<evidence type="ECO:0000313" key="5">
    <source>
        <dbReference type="Proteomes" id="UP000240243"/>
    </source>
</evidence>
<dbReference type="InterPro" id="IPR018060">
    <property type="entry name" value="HTH_AraC"/>
</dbReference>
<dbReference type="Gene3D" id="3.40.50.880">
    <property type="match status" value="1"/>
</dbReference>
<dbReference type="PROSITE" id="PS01124">
    <property type="entry name" value="HTH_ARAC_FAMILY_2"/>
    <property type="match status" value="1"/>
</dbReference>
<dbReference type="RefSeq" id="WP_106730361.1">
    <property type="nucleotide sequence ID" value="NZ_PXYG01000006.1"/>
</dbReference>
<comment type="caution">
    <text evidence="4">The sequence shown here is derived from an EMBL/GenBank/DDBJ whole genome shotgun (WGS) entry which is preliminary data.</text>
</comment>
<dbReference type="NCBIfam" id="NF006902">
    <property type="entry name" value="PRK09393.1"/>
    <property type="match status" value="1"/>
</dbReference>
<dbReference type="PANTHER" id="PTHR43130:SF3">
    <property type="entry name" value="HTH-TYPE TRANSCRIPTIONAL REGULATOR RV1931C"/>
    <property type="match status" value="1"/>
</dbReference>
<evidence type="ECO:0000313" key="4">
    <source>
        <dbReference type="EMBL" id="PSJ44477.1"/>
    </source>
</evidence>
<keyword evidence="5" id="KW-1185">Reference proteome</keyword>
<dbReference type="Proteomes" id="UP000240243">
    <property type="component" value="Unassembled WGS sequence"/>
</dbReference>
<sequence>MHATPGLVAILAYDGLCTFEFGIAVEIFGLPRPEFDFPWYEHCIVAVEPGPLRAMGGIRVLAEAGLASLAEARTIIVPGWRSRSEPPPAGLLQALRLAHGRGARILSICSGVFVLAAADLLDGRRATTHWRYAQELAARFPLIEVDPEVLYVDAGQVITSAGSAAGIDACLHLVARDFGTRVANTVARRLVTPPQRTGGQAQFIPAPVSRTPRNDLSRVMQWARERLDQPLAVRQLAERAAMSERTFLRRFTEATGMAPKAWLQHERLARARELLESTGLGSERIAELCGYRSAESFRVAFRARVGLPPSVYRERFGRGGPPPAE</sequence>
<gene>
    <name evidence="4" type="ORF">C7H85_14260</name>
</gene>
<keyword evidence="2" id="KW-0804">Transcription</keyword>
<dbReference type="Pfam" id="PF01965">
    <property type="entry name" value="DJ-1_PfpI"/>
    <property type="match status" value="1"/>
</dbReference>
<dbReference type="Pfam" id="PF12833">
    <property type="entry name" value="HTH_18"/>
    <property type="match status" value="1"/>
</dbReference>
<keyword evidence="1" id="KW-0805">Transcription regulation</keyword>
<dbReference type="EMBL" id="PXYG01000006">
    <property type="protein sequence ID" value="PSJ44477.1"/>
    <property type="molecule type" value="Genomic_DNA"/>
</dbReference>
<dbReference type="InterPro" id="IPR029062">
    <property type="entry name" value="Class_I_gatase-like"/>
</dbReference>
<dbReference type="SMART" id="SM00342">
    <property type="entry name" value="HTH_ARAC"/>
    <property type="match status" value="1"/>
</dbReference>